<dbReference type="EC" id="3.2.1.52" evidence="3"/>
<dbReference type="PANTHER" id="PTHR30480:SF13">
    <property type="entry name" value="BETA-HEXOSAMINIDASE"/>
    <property type="match status" value="1"/>
</dbReference>
<evidence type="ECO:0000256" key="2">
    <source>
        <dbReference type="ARBA" id="ARBA00005336"/>
    </source>
</evidence>
<comment type="similarity">
    <text evidence="2">Belongs to the glycosyl hydrolase 3 family.</text>
</comment>
<dbReference type="Pfam" id="PF00933">
    <property type="entry name" value="Glyco_hydro_3"/>
    <property type="match status" value="1"/>
</dbReference>
<evidence type="ECO:0000256" key="4">
    <source>
        <dbReference type="ARBA" id="ARBA00022801"/>
    </source>
</evidence>
<evidence type="ECO:0000256" key="5">
    <source>
        <dbReference type="ARBA" id="ARBA00023295"/>
    </source>
</evidence>
<evidence type="ECO:0000313" key="7">
    <source>
        <dbReference type="EMBL" id="QGZ94833.1"/>
    </source>
</evidence>
<dbReference type="PANTHER" id="PTHR30480">
    <property type="entry name" value="BETA-HEXOSAMINIDASE-RELATED"/>
    <property type="match status" value="1"/>
</dbReference>
<feature type="domain" description="Glycoside hydrolase family 3 N-terminal" evidence="6">
    <location>
        <begin position="15"/>
        <end position="295"/>
    </location>
</feature>
<dbReference type="GO" id="GO:0009254">
    <property type="term" value="P:peptidoglycan turnover"/>
    <property type="evidence" value="ECO:0007669"/>
    <property type="project" value="TreeGrafter"/>
</dbReference>
<organism evidence="7 8">
    <name type="scientific">Terricaulis silvestris</name>
    <dbReference type="NCBI Taxonomy" id="2686094"/>
    <lineage>
        <taxon>Bacteria</taxon>
        <taxon>Pseudomonadati</taxon>
        <taxon>Pseudomonadota</taxon>
        <taxon>Alphaproteobacteria</taxon>
        <taxon>Caulobacterales</taxon>
        <taxon>Caulobacteraceae</taxon>
        <taxon>Terricaulis</taxon>
    </lineage>
</organism>
<reference evidence="8" key="1">
    <citation type="submission" date="2019-12" db="EMBL/GenBank/DDBJ databases">
        <title>Complete genome of Terracaulis silvestris 0127_4.</title>
        <authorList>
            <person name="Vieira S."/>
            <person name="Riedel T."/>
            <person name="Sproer C."/>
            <person name="Pascual J."/>
            <person name="Boedeker C."/>
            <person name="Overmann J."/>
        </authorList>
    </citation>
    <scope>NUCLEOTIDE SEQUENCE [LARGE SCALE GENOMIC DNA]</scope>
    <source>
        <strain evidence="8">0127_4</strain>
    </source>
</reference>
<comment type="catalytic activity">
    <reaction evidence="1">
        <text>Hydrolysis of terminal non-reducing N-acetyl-D-hexosamine residues in N-acetyl-beta-D-hexosaminides.</text>
        <dbReference type="EC" id="3.2.1.52"/>
    </reaction>
</comment>
<keyword evidence="5 7" id="KW-0326">Glycosidase</keyword>
<dbReference type="SUPFAM" id="SSF51445">
    <property type="entry name" value="(Trans)glycosidases"/>
    <property type="match status" value="1"/>
</dbReference>
<dbReference type="InterPro" id="IPR017853">
    <property type="entry name" value="GH"/>
</dbReference>
<evidence type="ECO:0000313" key="8">
    <source>
        <dbReference type="Proteomes" id="UP000431269"/>
    </source>
</evidence>
<dbReference type="GO" id="GO:0004563">
    <property type="term" value="F:beta-N-acetylhexosaminidase activity"/>
    <property type="evidence" value="ECO:0007669"/>
    <property type="project" value="UniProtKB-EC"/>
</dbReference>
<dbReference type="InterPro" id="IPR001764">
    <property type="entry name" value="Glyco_hydro_3_N"/>
</dbReference>
<sequence length="340" mass="36767">MLSIALGVRQAKLDAEMRAFFQDARPWAFILFREACVSRVQVQALCNELREAAGHDAIVWIDQEGGRVARLKAPEWPTWPAAAKYGEAFARDNVTGIEATYLGHRLIAHELKSIGVDGDYAPVLDVPVEGSDKIVGDRAFSAEPKLVATLARAALEGLHDGGVAGCIKHMPGHGRATADSHLALPRVSVSEAELINDIYPFTRLADAEAAMTAHIIYEAWDPDRPATCSPKVIDEIIRATIGFEGLLMSDDLDMHALQFAMNGGLQQRAETALKAGCDVVLQCSGKLADMQEAAKGCANLTGPSMVRARAVESFAKRPAREFDADAGWARFNLLMNSQTS</sequence>
<protein>
    <recommendedName>
        <fullName evidence="3">beta-N-acetylhexosaminidase</fullName>
        <ecNumber evidence="3">3.2.1.52</ecNumber>
    </recommendedName>
</protein>
<accession>A0A6I6MUJ0</accession>
<dbReference type="InterPro" id="IPR036962">
    <property type="entry name" value="Glyco_hydro_3_N_sf"/>
</dbReference>
<keyword evidence="8" id="KW-1185">Reference proteome</keyword>
<gene>
    <name evidence="7" type="primary">nagZ</name>
    <name evidence="7" type="ORF">DSM104635_01665</name>
</gene>
<dbReference type="AlphaFoldDB" id="A0A6I6MUJ0"/>
<dbReference type="InterPro" id="IPR050226">
    <property type="entry name" value="NagZ_Beta-hexosaminidase"/>
</dbReference>
<keyword evidence="4 7" id="KW-0378">Hydrolase</keyword>
<evidence type="ECO:0000256" key="3">
    <source>
        <dbReference type="ARBA" id="ARBA00012663"/>
    </source>
</evidence>
<evidence type="ECO:0000256" key="1">
    <source>
        <dbReference type="ARBA" id="ARBA00001231"/>
    </source>
</evidence>
<proteinExistence type="inferred from homology"/>
<dbReference type="KEGG" id="tsv:DSM104635_01665"/>
<dbReference type="Proteomes" id="UP000431269">
    <property type="component" value="Chromosome"/>
</dbReference>
<dbReference type="GO" id="GO:0005975">
    <property type="term" value="P:carbohydrate metabolic process"/>
    <property type="evidence" value="ECO:0007669"/>
    <property type="project" value="InterPro"/>
</dbReference>
<dbReference type="EMBL" id="CP047045">
    <property type="protein sequence ID" value="QGZ94833.1"/>
    <property type="molecule type" value="Genomic_DNA"/>
</dbReference>
<dbReference type="NCBIfam" id="NF003740">
    <property type="entry name" value="PRK05337.1"/>
    <property type="match status" value="1"/>
</dbReference>
<name>A0A6I6MUJ0_9CAUL</name>
<dbReference type="Gene3D" id="3.20.20.300">
    <property type="entry name" value="Glycoside hydrolase, family 3, N-terminal domain"/>
    <property type="match status" value="1"/>
</dbReference>
<evidence type="ECO:0000259" key="6">
    <source>
        <dbReference type="Pfam" id="PF00933"/>
    </source>
</evidence>
<dbReference type="RefSeq" id="WP_158765738.1">
    <property type="nucleotide sequence ID" value="NZ_CP047045.1"/>
</dbReference>